<dbReference type="OrthoDB" id="10003657at2"/>
<protein>
    <recommendedName>
        <fullName evidence="3">XRE family transcriptional regulator</fullName>
    </recommendedName>
</protein>
<sequence length="89" mass="10072">MINAFAFVVKDIKTNAGKVGKLLEDAEIIEKLSLTEEEYKNYLSKDAPIGLLQKIMAEFADYTRITLTEVVYESEKEAPDPFVPDDLED</sequence>
<name>A0A1H3YVR6_9BACT</name>
<dbReference type="AlphaFoldDB" id="A0A1H3YVR6"/>
<evidence type="ECO:0008006" key="3">
    <source>
        <dbReference type="Google" id="ProtNLM"/>
    </source>
</evidence>
<evidence type="ECO:0000313" key="2">
    <source>
        <dbReference type="Proteomes" id="UP000199656"/>
    </source>
</evidence>
<dbReference type="EMBL" id="FNRL01000003">
    <property type="protein sequence ID" value="SEA15281.1"/>
    <property type="molecule type" value="Genomic_DNA"/>
</dbReference>
<keyword evidence="2" id="KW-1185">Reference proteome</keyword>
<accession>A0A1H3YVR6</accession>
<dbReference type="RefSeq" id="WP_089759245.1">
    <property type="nucleotide sequence ID" value="NZ_BKAT01000002.1"/>
</dbReference>
<organism evidence="1 2">
    <name type="scientific">Chitinophaga terrae</name>
    <name type="common">ex Kim and Jung 2007</name>
    <dbReference type="NCBI Taxonomy" id="408074"/>
    <lineage>
        <taxon>Bacteria</taxon>
        <taxon>Pseudomonadati</taxon>
        <taxon>Bacteroidota</taxon>
        <taxon>Chitinophagia</taxon>
        <taxon>Chitinophagales</taxon>
        <taxon>Chitinophagaceae</taxon>
        <taxon>Chitinophaga</taxon>
    </lineage>
</organism>
<proteinExistence type="predicted"/>
<evidence type="ECO:0000313" key="1">
    <source>
        <dbReference type="EMBL" id="SEA15281.1"/>
    </source>
</evidence>
<gene>
    <name evidence="1" type="ORF">SAMN05660909_00977</name>
</gene>
<reference evidence="2" key="1">
    <citation type="submission" date="2016-10" db="EMBL/GenBank/DDBJ databases">
        <authorList>
            <person name="Varghese N."/>
            <person name="Submissions S."/>
        </authorList>
    </citation>
    <scope>NUCLEOTIDE SEQUENCE [LARGE SCALE GENOMIC DNA]</scope>
    <source>
        <strain evidence="2">DSM 23920</strain>
    </source>
</reference>
<dbReference type="Proteomes" id="UP000199656">
    <property type="component" value="Unassembled WGS sequence"/>
</dbReference>